<evidence type="ECO:0000313" key="2">
    <source>
        <dbReference type="EMBL" id="TMM32201.1"/>
    </source>
</evidence>
<keyword evidence="1" id="KW-0472">Membrane</keyword>
<reference evidence="2 3" key="1">
    <citation type="submission" date="2019-05" db="EMBL/GenBank/DDBJ databases">
        <title>Polaribacter aestuariivivens sp. nov., isolated from a tidal flat.</title>
        <authorList>
            <person name="Yoon J.-H."/>
        </authorList>
    </citation>
    <scope>NUCLEOTIDE SEQUENCE [LARGE SCALE GENOMIC DNA]</scope>
    <source>
        <strain evidence="2 3">DBTF-3</strain>
    </source>
</reference>
<feature type="transmembrane region" description="Helical" evidence="1">
    <location>
        <begin position="6"/>
        <end position="25"/>
    </location>
</feature>
<keyword evidence="2" id="KW-0131">Cell cycle</keyword>
<proteinExistence type="predicted"/>
<dbReference type="RefSeq" id="WP_138534413.1">
    <property type="nucleotide sequence ID" value="NZ_VANR01000001.1"/>
</dbReference>
<dbReference type="EMBL" id="VANR01000001">
    <property type="protein sequence ID" value="TMM32201.1"/>
    <property type="molecule type" value="Genomic_DNA"/>
</dbReference>
<evidence type="ECO:0000256" key="1">
    <source>
        <dbReference type="SAM" id="Phobius"/>
    </source>
</evidence>
<protein>
    <submittedName>
        <fullName evidence="2">Cell division protein FtsQ</fullName>
    </submittedName>
</protein>
<keyword evidence="3" id="KW-1185">Reference proteome</keyword>
<evidence type="ECO:0000313" key="3">
    <source>
        <dbReference type="Proteomes" id="UP000307140"/>
    </source>
</evidence>
<comment type="caution">
    <text evidence="2">The sequence shown here is derived from an EMBL/GenBank/DDBJ whole genome shotgun (WGS) entry which is preliminary data.</text>
</comment>
<keyword evidence="2" id="KW-0132">Cell division</keyword>
<dbReference type="Proteomes" id="UP000307140">
    <property type="component" value="Unassembled WGS sequence"/>
</dbReference>
<accession>A0A5S3NA79</accession>
<sequence>MKFKRILKYVLFIVLAVCLSFLYSFSTKRNNQKKVSKIEVEFEAGDNNFLTHAMVNKLLIQNDVSVKNQAKSVIDLYSLENSVAKNPYVEKTAVFLSINGVLKSIVKQRTPIVRIISDKESYYVDNQGVKIPLSSNYSARVLLVSGVKNNEEVKEILPLVRYILADSFLQKEVVGIHKSDAKEYEFSVRSGDYKINFGKLEKMDVKFKKLKAFYNTTFKDKTIQNYKSINVKYHNQVVCTK</sequence>
<dbReference type="OrthoDB" id="1466667at2"/>
<keyword evidence="1" id="KW-1133">Transmembrane helix</keyword>
<organism evidence="2 3">
    <name type="scientific">Polaribacter aestuariivivens</name>
    <dbReference type="NCBI Taxonomy" id="2304626"/>
    <lineage>
        <taxon>Bacteria</taxon>
        <taxon>Pseudomonadati</taxon>
        <taxon>Bacteroidota</taxon>
        <taxon>Flavobacteriia</taxon>
        <taxon>Flavobacteriales</taxon>
        <taxon>Flavobacteriaceae</taxon>
    </lineage>
</organism>
<dbReference type="AlphaFoldDB" id="A0A5S3NA79"/>
<keyword evidence="1" id="KW-0812">Transmembrane</keyword>
<gene>
    <name evidence="2" type="ORF">FDT66_01685</name>
</gene>
<dbReference type="GO" id="GO:0051301">
    <property type="term" value="P:cell division"/>
    <property type="evidence" value="ECO:0007669"/>
    <property type="project" value="UniProtKB-KW"/>
</dbReference>
<name>A0A5S3NA79_9FLAO</name>